<keyword evidence="3" id="KW-1185">Reference proteome</keyword>
<keyword evidence="1" id="KW-0812">Transmembrane</keyword>
<proteinExistence type="predicted"/>
<protein>
    <submittedName>
        <fullName evidence="2">Uncharacterized protein</fullName>
    </submittedName>
</protein>
<dbReference type="AlphaFoldDB" id="A0A2R6NUX8"/>
<feature type="transmembrane region" description="Helical" evidence="1">
    <location>
        <begin position="181"/>
        <end position="199"/>
    </location>
</feature>
<keyword evidence="1" id="KW-1133">Transmembrane helix</keyword>
<dbReference type="EMBL" id="MLYV02000813">
    <property type="protein sequence ID" value="PSR77114.1"/>
    <property type="molecule type" value="Genomic_DNA"/>
</dbReference>
<evidence type="ECO:0000313" key="2">
    <source>
        <dbReference type="EMBL" id="PSR77114.1"/>
    </source>
</evidence>
<reference evidence="2 3" key="1">
    <citation type="submission" date="2018-02" db="EMBL/GenBank/DDBJ databases">
        <title>Genome sequence of the basidiomycete white-rot fungus Phlebia centrifuga.</title>
        <authorList>
            <person name="Granchi Z."/>
            <person name="Peng M."/>
            <person name="de Vries R.P."/>
            <person name="Hilden K."/>
            <person name="Makela M.R."/>
            <person name="Grigoriev I."/>
            <person name="Riley R."/>
        </authorList>
    </citation>
    <scope>NUCLEOTIDE SEQUENCE [LARGE SCALE GENOMIC DNA]</scope>
    <source>
        <strain evidence="2 3">FBCC195</strain>
    </source>
</reference>
<dbReference type="STRING" id="98765.A0A2R6NUX8"/>
<dbReference type="OrthoDB" id="2923771at2759"/>
<evidence type="ECO:0000256" key="1">
    <source>
        <dbReference type="SAM" id="Phobius"/>
    </source>
</evidence>
<evidence type="ECO:0000313" key="3">
    <source>
        <dbReference type="Proteomes" id="UP000186601"/>
    </source>
</evidence>
<accession>A0A2R6NUX8</accession>
<sequence length="283" mass="32039">MSYELQNCGRLLNITNFYVDGSSAPNATYDPLENPVDIENGVASIVYLQAINEFQTTHLLEVSAWHGLDQQYAYPFDTYFLDTSIVALDSDAQKSFHIISLKPVDSTNNFFPYVVTDGPAWLRDSSGAEQFEGRYLRMTFRRTILTQFFIVALFSVNWGLTLVVVLITIWANDGNEVNDSILVLPLSVILTIPALRALWVGAPGFDSCGIFLQMIIVAICSIFLVMRVGLSSKKERELRRRRRKKYHRDVEEEDIPISDIEWMETHGLKRASAMPSTPQENSA</sequence>
<gene>
    <name evidence="2" type="ORF">PHLCEN_2v8059</name>
</gene>
<dbReference type="Proteomes" id="UP000186601">
    <property type="component" value="Unassembled WGS sequence"/>
</dbReference>
<feature type="transmembrane region" description="Helical" evidence="1">
    <location>
        <begin position="144"/>
        <end position="169"/>
    </location>
</feature>
<keyword evidence="1" id="KW-0472">Membrane</keyword>
<feature type="transmembrane region" description="Helical" evidence="1">
    <location>
        <begin position="211"/>
        <end position="230"/>
    </location>
</feature>
<name>A0A2R6NUX8_9APHY</name>
<organism evidence="2 3">
    <name type="scientific">Hermanssonia centrifuga</name>
    <dbReference type="NCBI Taxonomy" id="98765"/>
    <lineage>
        <taxon>Eukaryota</taxon>
        <taxon>Fungi</taxon>
        <taxon>Dikarya</taxon>
        <taxon>Basidiomycota</taxon>
        <taxon>Agaricomycotina</taxon>
        <taxon>Agaricomycetes</taxon>
        <taxon>Polyporales</taxon>
        <taxon>Meruliaceae</taxon>
        <taxon>Hermanssonia</taxon>
    </lineage>
</organism>
<comment type="caution">
    <text evidence="2">The sequence shown here is derived from an EMBL/GenBank/DDBJ whole genome shotgun (WGS) entry which is preliminary data.</text>
</comment>